<dbReference type="GeneID" id="36325708"/>
<accession>A0A1X6N2S7</accession>
<organism evidence="3 4">
    <name type="scientific">Postia placenta MAD-698-R-SB12</name>
    <dbReference type="NCBI Taxonomy" id="670580"/>
    <lineage>
        <taxon>Eukaryota</taxon>
        <taxon>Fungi</taxon>
        <taxon>Dikarya</taxon>
        <taxon>Basidiomycota</taxon>
        <taxon>Agaricomycotina</taxon>
        <taxon>Agaricomycetes</taxon>
        <taxon>Polyporales</taxon>
        <taxon>Adustoporiaceae</taxon>
        <taxon>Rhodonia</taxon>
    </lineage>
</organism>
<feature type="region of interest" description="Disordered" evidence="2">
    <location>
        <begin position="75"/>
        <end position="106"/>
    </location>
</feature>
<dbReference type="EMBL" id="KZ110596">
    <property type="protein sequence ID" value="OSX62929.1"/>
    <property type="molecule type" value="Genomic_DNA"/>
</dbReference>
<keyword evidence="1" id="KW-0175">Coiled coil</keyword>
<dbReference type="Proteomes" id="UP000194127">
    <property type="component" value="Unassembled WGS sequence"/>
</dbReference>
<sequence length="106" mass="11214">MSQPTAITPAGDDAISLLMASIGALSASMVARLEAIEDQLDKAREEQKDFNKTLLSQINQIADLRQKVQYRPVFKAPASSHTDTSEAASQGSSKNLGSEGSLGVHA</sequence>
<evidence type="ECO:0000313" key="3">
    <source>
        <dbReference type="EMBL" id="OSX62929.1"/>
    </source>
</evidence>
<dbReference type="RefSeq" id="XP_024339723.1">
    <property type="nucleotide sequence ID" value="XM_024480758.1"/>
</dbReference>
<dbReference type="AlphaFoldDB" id="A0A1X6N2S7"/>
<feature type="coiled-coil region" evidence="1">
    <location>
        <begin position="26"/>
        <end position="53"/>
    </location>
</feature>
<protein>
    <submittedName>
        <fullName evidence="3">Uncharacterized protein</fullName>
    </submittedName>
</protein>
<proteinExistence type="predicted"/>
<evidence type="ECO:0000256" key="2">
    <source>
        <dbReference type="SAM" id="MobiDB-lite"/>
    </source>
</evidence>
<evidence type="ECO:0000256" key="1">
    <source>
        <dbReference type="SAM" id="Coils"/>
    </source>
</evidence>
<name>A0A1X6N2S7_9APHY</name>
<reference evidence="3 4" key="1">
    <citation type="submission" date="2017-04" db="EMBL/GenBank/DDBJ databases">
        <title>Genome Sequence of the Model Brown-Rot Fungus Postia placenta SB12.</title>
        <authorList>
            <consortium name="DOE Joint Genome Institute"/>
            <person name="Gaskell J."/>
            <person name="Kersten P."/>
            <person name="Larrondo L.F."/>
            <person name="Canessa P."/>
            <person name="Martinez D."/>
            <person name="Hibbett D."/>
            <person name="Schmoll M."/>
            <person name="Kubicek C.P."/>
            <person name="Martinez A.T."/>
            <person name="Yadav J."/>
            <person name="Master E."/>
            <person name="Magnuson J.K."/>
            <person name="James T."/>
            <person name="Yaver D."/>
            <person name="Berka R."/>
            <person name="Labutti K."/>
            <person name="Lipzen A."/>
            <person name="Aerts A."/>
            <person name="Barry K."/>
            <person name="Henrissat B."/>
            <person name="Blanchette R."/>
            <person name="Grigoriev I."/>
            <person name="Cullen D."/>
        </authorList>
    </citation>
    <scope>NUCLEOTIDE SEQUENCE [LARGE SCALE GENOMIC DNA]</scope>
    <source>
        <strain evidence="3 4">MAD-698-R-SB12</strain>
    </source>
</reference>
<evidence type="ECO:0000313" key="4">
    <source>
        <dbReference type="Proteomes" id="UP000194127"/>
    </source>
</evidence>
<feature type="compositionally biased region" description="Polar residues" evidence="2">
    <location>
        <begin position="79"/>
        <end position="98"/>
    </location>
</feature>
<keyword evidence="4" id="KW-1185">Reference proteome</keyword>
<gene>
    <name evidence="3" type="ORF">POSPLADRAFT_1056293</name>
</gene>